<dbReference type="EC" id="1.13.11.11" evidence="2"/>
<dbReference type="PANTHER" id="PTHR10138">
    <property type="entry name" value="TRYPTOPHAN 2,3-DIOXYGENASE"/>
    <property type="match status" value="1"/>
</dbReference>
<dbReference type="GO" id="GO:0019442">
    <property type="term" value="P:L-tryptophan catabolic process to acetyl-CoA"/>
    <property type="evidence" value="ECO:0007669"/>
    <property type="project" value="TreeGrafter"/>
</dbReference>
<feature type="domain" description="DUF6875" evidence="1">
    <location>
        <begin position="18"/>
        <end position="188"/>
    </location>
</feature>
<protein>
    <submittedName>
        <fullName evidence="2">Tryptophan 2,3-dioxygenase</fullName>
        <ecNumber evidence="2">1.13.11.11</ecNumber>
    </submittedName>
</protein>
<dbReference type="Pfam" id="PF21780">
    <property type="entry name" value="DUF6875"/>
    <property type="match status" value="1"/>
</dbReference>
<dbReference type="GO" id="GO:0019441">
    <property type="term" value="P:L-tryptophan catabolic process to kynurenine"/>
    <property type="evidence" value="ECO:0007669"/>
    <property type="project" value="InterPro"/>
</dbReference>
<evidence type="ECO:0000313" key="3">
    <source>
        <dbReference type="Proteomes" id="UP000516422"/>
    </source>
</evidence>
<organism evidence="2 3">
    <name type="scientific">Streptomyces griseofuscus</name>
    <dbReference type="NCBI Taxonomy" id="146922"/>
    <lineage>
        <taxon>Bacteria</taxon>
        <taxon>Bacillati</taxon>
        <taxon>Actinomycetota</taxon>
        <taxon>Actinomycetes</taxon>
        <taxon>Kitasatosporales</taxon>
        <taxon>Streptomycetaceae</taxon>
        <taxon>Streptomyces</taxon>
    </lineage>
</organism>
<dbReference type="PANTHER" id="PTHR10138:SF0">
    <property type="entry name" value="TRYPTOPHAN 2,3-DIOXYGENASE"/>
    <property type="match status" value="1"/>
</dbReference>
<dbReference type="GO" id="GO:0004833">
    <property type="term" value="F:L-tryptophan 2,3-dioxygenase activity"/>
    <property type="evidence" value="ECO:0007669"/>
    <property type="project" value="UniProtKB-EC"/>
</dbReference>
<evidence type="ECO:0000259" key="1">
    <source>
        <dbReference type="Pfam" id="PF21780"/>
    </source>
</evidence>
<dbReference type="EMBL" id="CP051006">
    <property type="protein sequence ID" value="QNT90665.1"/>
    <property type="molecule type" value="Genomic_DNA"/>
</dbReference>
<sequence length="474" mass="52555">MSDATSSSEEHGINEIGDVRAWLTGFLARPHQDLGREGNVCPFVVPALRAKTLHVESVGYDSAAGWAGIADQMRCQIESYDGRVWPEGKESIASLVTVLRDMPDHHWPLLDEAQRHVKGEAVRRGLMIGQFHPDCPEPSVWNPGFAVSRAPQPLFAIRRMSLHDILFLHGDARHFSEYDRRFGDHYADVRSAAHLPQRFVDLYKSAKAGGAPTSAYIDYQSIDTLLSLQRPRTAHPAEMTFYLVGQAKELFFKLVYEEVSAARLALVVDRVDEAVWNLRRAATALGVLARTWDVLSGISPAEFNAFRGSLGSASGIDSYMYRMLEFALGRKSAALARRYAGVAGVSESVHRALHSSSLYDEALGLLYRRGILTVHRGADGGWDTAAARQAWALVYQEYGPSSDLFRLAETLMDVAHAFSGWRSLHLLLVERTIGNKRGTGGTTGVDWLRKSAEHRFFPDLWQARSGLPSGAPPW</sequence>
<evidence type="ECO:0000313" key="2">
    <source>
        <dbReference type="EMBL" id="QNT90665.1"/>
    </source>
</evidence>
<keyword evidence="2" id="KW-0560">Oxidoreductase</keyword>
<name>A0A7H1PRI5_9ACTN</name>
<keyword evidence="2" id="KW-0223">Dioxygenase</keyword>
<dbReference type="KEGG" id="sgf:HEP81_00328"/>
<dbReference type="Proteomes" id="UP000516422">
    <property type="component" value="Chromosome"/>
</dbReference>
<accession>A0A7H1PRI5</accession>
<dbReference type="InterPro" id="IPR004981">
    <property type="entry name" value="Trp_2_3_dOase"/>
</dbReference>
<dbReference type="Gene3D" id="1.20.58.480">
    <property type="match status" value="1"/>
</dbReference>
<dbReference type="GO" id="GO:0020037">
    <property type="term" value="F:heme binding"/>
    <property type="evidence" value="ECO:0007669"/>
    <property type="project" value="InterPro"/>
</dbReference>
<dbReference type="AlphaFoldDB" id="A0A7H1PRI5"/>
<dbReference type="GO" id="GO:0046872">
    <property type="term" value="F:metal ion binding"/>
    <property type="evidence" value="ECO:0007669"/>
    <property type="project" value="InterPro"/>
</dbReference>
<reference evidence="2 3" key="1">
    <citation type="submission" date="2020-04" db="EMBL/GenBank/DDBJ databases">
        <title>Characterization and engineering of Streptomyces griseofuscus DSM40191 as a potential heterologous host for expression of BGCs.</title>
        <authorList>
            <person name="Gren T."/>
            <person name="Whitford C.M."/>
            <person name="Mohite O.S."/>
            <person name="Joergensen T.S."/>
            <person name="Nielsen J.B."/>
            <person name="Lee S.Y."/>
            <person name="Weber T."/>
        </authorList>
    </citation>
    <scope>NUCLEOTIDE SEQUENCE [LARGE SCALE GENOMIC DNA]</scope>
    <source>
        <strain evidence="2 3">DSM 40191</strain>
    </source>
</reference>
<dbReference type="InterPro" id="IPR049240">
    <property type="entry name" value="DUF6875"/>
</dbReference>
<proteinExistence type="predicted"/>
<dbReference type="SUPFAM" id="SSF140959">
    <property type="entry name" value="Indolic compounds 2,3-dioxygenase-like"/>
    <property type="match status" value="1"/>
</dbReference>
<gene>
    <name evidence="2" type="primary">TDO2</name>
    <name evidence="2" type="ORF">HEP81_00328</name>
</gene>
<dbReference type="Pfam" id="PF03301">
    <property type="entry name" value="Trp_dioxygenase"/>
    <property type="match status" value="2"/>
</dbReference>
<dbReference type="InterPro" id="IPR037217">
    <property type="entry name" value="Trp/Indoleamine_2_3_dOase-like"/>
</dbReference>
<dbReference type="RefSeq" id="WP_051849923.1">
    <property type="nucleotide sequence ID" value="NZ_CP051006.1"/>
</dbReference>
<dbReference type="GeneID" id="91459989"/>